<feature type="domain" description="FecR protein" evidence="2">
    <location>
        <begin position="186"/>
        <end position="281"/>
    </location>
</feature>
<dbReference type="AlphaFoldDB" id="A0A847SJY4"/>
<name>A0A847SJY4_9BACT</name>
<feature type="transmembrane region" description="Helical" evidence="1">
    <location>
        <begin position="94"/>
        <end position="112"/>
    </location>
</feature>
<gene>
    <name evidence="4" type="ORF">HGH91_10640</name>
</gene>
<keyword evidence="1" id="KW-1133">Transmembrane helix</keyword>
<protein>
    <submittedName>
        <fullName evidence="4">DUF4974 domain-containing protein</fullName>
    </submittedName>
</protein>
<evidence type="ECO:0000259" key="2">
    <source>
        <dbReference type="Pfam" id="PF04773"/>
    </source>
</evidence>
<comment type="caution">
    <text evidence="4">The sequence shown here is derived from an EMBL/GenBank/DDBJ whole genome shotgun (WGS) entry which is preliminary data.</text>
</comment>
<organism evidence="4 5">
    <name type="scientific">Chitinophaga eiseniae</name>
    <dbReference type="NCBI Taxonomy" id="634771"/>
    <lineage>
        <taxon>Bacteria</taxon>
        <taxon>Pseudomonadati</taxon>
        <taxon>Bacteroidota</taxon>
        <taxon>Chitinophagia</taxon>
        <taxon>Chitinophagales</taxon>
        <taxon>Chitinophagaceae</taxon>
        <taxon>Chitinophaga</taxon>
    </lineage>
</organism>
<evidence type="ECO:0000313" key="4">
    <source>
        <dbReference type="EMBL" id="NLR79087.1"/>
    </source>
</evidence>
<evidence type="ECO:0000313" key="5">
    <source>
        <dbReference type="Proteomes" id="UP000552864"/>
    </source>
</evidence>
<sequence length="395" mass="44889">MEEKDHIQEVAGWVLRELQGDESRELKQELSRFVAASEENARLYARLKNQDFLATRLQEYRAYEESKERNWERLQEYVSAGKRKTARTFYLPRVWWAAASIMLLLGAGFYFWRSRQIPASSQQIAHVTDVPAGQAGAILTLSDGRQVSLDTITNGVIALQSGVTAKVVNGNLYYEGNGTKIAYNIMNTPRGRQYQLTLPDGTQAWLNSFSSIRYPTVFTGNKREVEITGEVYLEVAKDAQAPFYVNVKNKAKVQVLGTSFNINAYEDNSEIYTTLLEGSVRISKDNAAVNLHPGQQAILREAPQPINVLDNVEIDKVLAWKNGAFNFEDVTLAEAMKQLERWYDIEVVIEKDVPANLPFYGKISRTLSLQKLLDALDQTDLKFRIEQHRKLIITK</sequence>
<keyword evidence="1" id="KW-0812">Transmembrane</keyword>
<dbReference type="InterPro" id="IPR032508">
    <property type="entry name" value="FecR_C"/>
</dbReference>
<dbReference type="Gene3D" id="3.55.50.30">
    <property type="match status" value="1"/>
</dbReference>
<dbReference type="Gene3D" id="2.60.120.1440">
    <property type="match status" value="1"/>
</dbReference>
<dbReference type="EMBL" id="JABAHZ010000002">
    <property type="protein sequence ID" value="NLR79087.1"/>
    <property type="molecule type" value="Genomic_DNA"/>
</dbReference>
<dbReference type="GO" id="GO:0016989">
    <property type="term" value="F:sigma factor antagonist activity"/>
    <property type="evidence" value="ECO:0007669"/>
    <property type="project" value="TreeGrafter"/>
</dbReference>
<evidence type="ECO:0000256" key="1">
    <source>
        <dbReference type="SAM" id="Phobius"/>
    </source>
</evidence>
<reference evidence="4 5" key="1">
    <citation type="submission" date="2020-04" db="EMBL/GenBank/DDBJ databases">
        <authorList>
            <person name="Yin C."/>
        </authorList>
    </citation>
    <scope>NUCLEOTIDE SEQUENCE [LARGE SCALE GENOMIC DNA]</scope>
    <source>
        <strain evidence="4 5">Ak56</strain>
    </source>
</reference>
<dbReference type="Proteomes" id="UP000552864">
    <property type="component" value="Unassembled WGS sequence"/>
</dbReference>
<dbReference type="InterPro" id="IPR012373">
    <property type="entry name" value="Ferrdict_sens_TM"/>
</dbReference>
<feature type="domain" description="Protein FecR C-terminal" evidence="3">
    <location>
        <begin position="325"/>
        <end position="389"/>
    </location>
</feature>
<dbReference type="PANTHER" id="PTHR30273">
    <property type="entry name" value="PERIPLASMIC SIGNAL SENSOR AND SIGMA FACTOR ACTIVATOR FECR-RELATED"/>
    <property type="match status" value="1"/>
</dbReference>
<dbReference type="Pfam" id="PF16344">
    <property type="entry name" value="FecR_C"/>
    <property type="match status" value="1"/>
</dbReference>
<dbReference type="Pfam" id="PF04773">
    <property type="entry name" value="FecR"/>
    <property type="match status" value="1"/>
</dbReference>
<keyword evidence="5" id="KW-1185">Reference proteome</keyword>
<proteinExistence type="predicted"/>
<dbReference type="FunFam" id="2.60.120.1440:FF:000001">
    <property type="entry name" value="Putative anti-sigma factor"/>
    <property type="match status" value="1"/>
</dbReference>
<keyword evidence="1" id="KW-0472">Membrane</keyword>
<accession>A0A847SJY4</accession>
<dbReference type="InterPro" id="IPR006860">
    <property type="entry name" value="FecR"/>
</dbReference>
<dbReference type="RefSeq" id="WP_168738428.1">
    <property type="nucleotide sequence ID" value="NZ_JABAHZ010000002.1"/>
</dbReference>
<evidence type="ECO:0000259" key="3">
    <source>
        <dbReference type="Pfam" id="PF16344"/>
    </source>
</evidence>
<dbReference type="PANTHER" id="PTHR30273:SF2">
    <property type="entry name" value="PROTEIN FECR"/>
    <property type="match status" value="1"/>
</dbReference>